<dbReference type="OrthoDB" id="6021076at2759"/>
<gene>
    <name evidence="13" type="ORF">OS493_035523</name>
</gene>
<keyword evidence="14" id="KW-1185">Reference proteome</keyword>
<keyword evidence="8" id="KW-0968">Cytoplasmic vesicle</keyword>
<dbReference type="Pfam" id="PF00644">
    <property type="entry name" value="PARP"/>
    <property type="match status" value="1"/>
</dbReference>
<dbReference type="GO" id="GO:0003950">
    <property type="term" value="F:NAD+ poly-ADP-ribosyltransferase activity"/>
    <property type="evidence" value="ECO:0007669"/>
    <property type="project" value="InterPro"/>
</dbReference>
<dbReference type="InterPro" id="IPR013057">
    <property type="entry name" value="AA_transpt_TM"/>
</dbReference>
<proteinExistence type="inferred from homology"/>
<evidence type="ECO:0000313" key="13">
    <source>
        <dbReference type="EMBL" id="KAJ7351798.1"/>
    </source>
</evidence>
<feature type="transmembrane region" description="Helical" evidence="10">
    <location>
        <begin position="582"/>
        <end position="602"/>
    </location>
</feature>
<reference evidence="13" key="1">
    <citation type="submission" date="2023-01" db="EMBL/GenBank/DDBJ databases">
        <title>Genome assembly of the deep-sea coral Lophelia pertusa.</title>
        <authorList>
            <person name="Herrera S."/>
            <person name="Cordes E."/>
        </authorList>
    </citation>
    <scope>NUCLEOTIDE SEQUENCE</scope>
    <source>
        <strain evidence="13">USNM1676648</strain>
        <tissue evidence="13">Polyp</tissue>
    </source>
</reference>
<protein>
    <recommendedName>
        <fullName evidence="15">Poly [ADP-ribose] polymerase</fullName>
    </recommendedName>
</protein>
<evidence type="ECO:0000256" key="4">
    <source>
        <dbReference type="ARBA" id="ARBA00022692"/>
    </source>
</evidence>
<feature type="transmembrane region" description="Helical" evidence="10">
    <location>
        <begin position="474"/>
        <end position="499"/>
    </location>
</feature>
<comment type="caution">
    <text evidence="13">The sequence shown here is derived from an EMBL/GenBank/DDBJ whole genome shotgun (WGS) entry which is preliminary data.</text>
</comment>
<dbReference type="GO" id="GO:0006836">
    <property type="term" value="P:neurotransmitter transport"/>
    <property type="evidence" value="ECO:0007669"/>
    <property type="project" value="UniProtKB-KW"/>
</dbReference>
<dbReference type="AlphaFoldDB" id="A0A9X0CHE1"/>
<dbReference type="Gene3D" id="3.90.228.10">
    <property type="match status" value="1"/>
</dbReference>
<feature type="transmembrane region" description="Helical" evidence="10">
    <location>
        <begin position="397"/>
        <end position="419"/>
    </location>
</feature>
<comment type="similarity">
    <text evidence="2">Belongs to the amino acid/polyamine transporter 2 family.</text>
</comment>
<dbReference type="EMBL" id="MU827355">
    <property type="protein sequence ID" value="KAJ7351798.1"/>
    <property type="molecule type" value="Genomic_DNA"/>
</dbReference>
<sequence length="617" mass="69378">MNMTRAAKLHESHCHHHPHPHPTYKETNSTRTTCKAITSTRTAAATTNYTAITIAATRAVYESRIKATGSRSTKNKSKLQTTSWNWIPMPSDYRGNDVTVHMVTLESSSSEYQDVMKIFRATVHSGRKPITSIARIQNPFLYQAYQLRKQKMERDNGLGDNERQLFHGTKLDNVTKINTQGFDRSFSGKHGEFGPREHGHEKTLDETMEEMKKISTMDTFWNACNSVQGLAILSMPLVTLFGGYWFIFGIIAIAVLSNYTSKILIECLYENNPEKGRTRVRNTYADIGDAFWPKYGRHIVDATKFFELIFVATVNPIACGEAMYYTLPHLSVGKQIWILMFGLTMVPNVFLNSVKLLSKISMITIFFALANFAIIVAYCLGQSASWKAEDLLVFDPLRYPLSLGVVLASYSSQIYLTVLEGNMRHPEKFNTVINFAYIAMTVLKIGVGAFGYLTFTNTVSDMVSNNLPLGLYRITVNIVVTILSFMGYSLPMFAVFDMVEKSAPRYLTARFLNQDGSRPSGPCVTLLRLMLTSLTILMAVLVPHFTLFAAFIGSGTGTVIALIFPCIFYVKIFFWELKWHQIVLNVFIVCFGVLMAACGTISTGRELFMTFTQGSNF</sequence>
<feature type="transmembrane region" description="Helical" evidence="10">
    <location>
        <begin position="548"/>
        <end position="570"/>
    </location>
</feature>
<name>A0A9X0CHE1_9CNID</name>
<feature type="transmembrane region" description="Helical" evidence="10">
    <location>
        <begin position="305"/>
        <end position="326"/>
    </location>
</feature>
<feature type="domain" description="PARP catalytic" evidence="11">
    <location>
        <begin position="109"/>
        <end position="191"/>
    </location>
</feature>
<evidence type="ECO:0000256" key="6">
    <source>
        <dbReference type="ARBA" id="ARBA00022989"/>
    </source>
</evidence>
<dbReference type="InterPro" id="IPR012317">
    <property type="entry name" value="Poly(ADP-ribose)pol_cat_dom"/>
</dbReference>
<dbReference type="GO" id="GO:0005774">
    <property type="term" value="C:vacuolar membrane"/>
    <property type="evidence" value="ECO:0007669"/>
    <property type="project" value="TreeGrafter"/>
</dbReference>
<organism evidence="13 14">
    <name type="scientific">Desmophyllum pertusum</name>
    <dbReference type="NCBI Taxonomy" id="174260"/>
    <lineage>
        <taxon>Eukaryota</taxon>
        <taxon>Metazoa</taxon>
        <taxon>Cnidaria</taxon>
        <taxon>Anthozoa</taxon>
        <taxon>Hexacorallia</taxon>
        <taxon>Scleractinia</taxon>
        <taxon>Caryophylliina</taxon>
        <taxon>Caryophylliidae</taxon>
        <taxon>Desmophyllum</taxon>
    </lineage>
</organism>
<evidence type="ECO:0000256" key="5">
    <source>
        <dbReference type="ARBA" id="ARBA00022775"/>
    </source>
</evidence>
<dbReference type="Proteomes" id="UP001163046">
    <property type="component" value="Unassembled WGS sequence"/>
</dbReference>
<feature type="compositionally biased region" description="Basic residues" evidence="9">
    <location>
        <begin position="13"/>
        <end position="22"/>
    </location>
</feature>
<evidence type="ECO:0000256" key="1">
    <source>
        <dbReference type="ARBA" id="ARBA00004439"/>
    </source>
</evidence>
<feature type="transmembrane region" description="Helical" evidence="10">
    <location>
        <begin position="332"/>
        <end position="351"/>
    </location>
</feature>
<dbReference type="GO" id="GO:0015179">
    <property type="term" value="F:L-amino acid transmembrane transporter activity"/>
    <property type="evidence" value="ECO:0007669"/>
    <property type="project" value="TreeGrafter"/>
</dbReference>
<dbReference type="GO" id="GO:0030659">
    <property type="term" value="C:cytoplasmic vesicle membrane"/>
    <property type="evidence" value="ECO:0007669"/>
    <property type="project" value="UniProtKB-SubCell"/>
</dbReference>
<evidence type="ECO:0000256" key="7">
    <source>
        <dbReference type="ARBA" id="ARBA00023136"/>
    </source>
</evidence>
<dbReference type="PANTHER" id="PTHR22950">
    <property type="entry name" value="AMINO ACID TRANSPORTER"/>
    <property type="match status" value="1"/>
</dbReference>
<evidence type="ECO:0000256" key="8">
    <source>
        <dbReference type="ARBA" id="ARBA00023329"/>
    </source>
</evidence>
<keyword evidence="3" id="KW-0813">Transport</keyword>
<feature type="region of interest" description="Disordered" evidence="9">
    <location>
        <begin position="1"/>
        <end position="30"/>
    </location>
</feature>
<evidence type="ECO:0000313" key="14">
    <source>
        <dbReference type="Proteomes" id="UP001163046"/>
    </source>
</evidence>
<evidence type="ECO:0000256" key="2">
    <source>
        <dbReference type="ARBA" id="ARBA00008066"/>
    </source>
</evidence>
<dbReference type="Pfam" id="PF01490">
    <property type="entry name" value="Aa_trans"/>
    <property type="match status" value="1"/>
</dbReference>
<evidence type="ECO:0008006" key="15">
    <source>
        <dbReference type="Google" id="ProtNLM"/>
    </source>
</evidence>
<keyword evidence="5" id="KW-0532">Neurotransmitter transport</keyword>
<comment type="subcellular location">
    <subcellularLocation>
        <location evidence="1">Cytoplasmic vesicle membrane</location>
        <topology evidence="1">Multi-pass membrane protein</topology>
    </subcellularLocation>
</comment>
<feature type="transmembrane region" description="Helical" evidence="10">
    <location>
        <begin position="363"/>
        <end position="385"/>
    </location>
</feature>
<feature type="transmembrane region" description="Helical" evidence="10">
    <location>
        <begin position="230"/>
        <end position="256"/>
    </location>
</feature>
<evidence type="ECO:0000256" key="9">
    <source>
        <dbReference type="SAM" id="MobiDB-lite"/>
    </source>
</evidence>
<feature type="transmembrane region" description="Helical" evidence="10">
    <location>
        <begin position="520"/>
        <end position="542"/>
    </location>
</feature>
<accession>A0A9X0CHE1</accession>
<feature type="transmembrane region" description="Helical" evidence="10">
    <location>
        <begin position="431"/>
        <end position="454"/>
    </location>
</feature>
<keyword evidence="6 10" id="KW-1133">Transmembrane helix</keyword>
<feature type="domain" description="Amino acid transporter transmembrane" evidence="12">
    <location>
        <begin position="212"/>
        <end position="601"/>
    </location>
</feature>
<keyword evidence="7 10" id="KW-0472">Membrane</keyword>
<evidence type="ECO:0000259" key="12">
    <source>
        <dbReference type="Pfam" id="PF01490"/>
    </source>
</evidence>
<evidence type="ECO:0000256" key="10">
    <source>
        <dbReference type="SAM" id="Phobius"/>
    </source>
</evidence>
<keyword evidence="4 10" id="KW-0812">Transmembrane</keyword>
<dbReference type="SUPFAM" id="SSF56399">
    <property type="entry name" value="ADP-ribosylation"/>
    <property type="match status" value="1"/>
</dbReference>
<evidence type="ECO:0000259" key="11">
    <source>
        <dbReference type="Pfam" id="PF00644"/>
    </source>
</evidence>
<evidence type="ECO:0000256" key="3">
    <source>
        <dbReference type="ARBA" id="ARBA00022448"/>
    </source>
</evidence>
<dbReference type="PANTHER" id="PTHR22950:SF689">
    <property type="entry name" value="VESICULAR INHIBITORY AMINO ACID TRANSPORTER"/>
    <property type="match status" value="1"/>
</dbReference>